<evidence type="ECO:0000256" key="4">
    <source>
        <dbReference type="ARBA" id="ARBA00022722"/>
    </source>
</evidence>
<organism evidence="9 10">
    <name type="scientific">Macrosiphum euphorbiae</name>
    <name type="common">potato aphid</name>
    <dbReference type="NCBI Taxonomy" id="13131"/>
    <lineage>
        <taxon>Eukaryota</taxon>
        <taxon>Metazoa</taxon>
        <taxon>Ecdysozoa</taxon>
        <taxon>Arthropoda</taxon>
        <taxon>Hexapoda</taxon>
        <taxon>Insecta</taxon>
        <taxon>Pterygota</taxon>
        <taxon>Neoptera</taxon>
        <taxon>Paraneoptera</taxon>
        <taxon>Hemiptera</taxon>
        <taxon>Sternorrhyncha</taxon>
        <taxon>Aphidomorpha</taxon>
        <taxon>Aphidoidea</taxon>
        <taxon>Aphididae</taxon>
        <taxon>Macrosiphini</taxon>
        <taxon>Macrosiphum</taxon>
    </lineage>
</organism>
<dbReference type="InterPro" id="IPR045249">
    <property type="entry name" value="HARBI1-like"/>
</dbReference>
<evidence type="ECO:0000259" key="8">
    <source>
        <dbReference type="Pfam" id="PF13359"/>
    </source>
</evidence>
<dbReference type="GO" id="GO:0004518">
    <property type="term" value="F:nuclease activity"/>
    <property type="evidence" value="ECO:0007669"/>
    <property type="project" value="UniProtKB-KW"/>
</dbReference>
<name>A0AAV0XVB1_9HEMI</name>
<keyword evidence="6" id="KW-0378">Hydrolase</keyword>
<dbReference type="PANTHER" id="PTHR22930:SF292">
    <property type="entry name" value="DDE TNP4 DOMAIN-CONTAINING PROTEIN"/>
    <property type="match status" value="1"/>
</dbReference>
<dbReference type="Pfam" id="PF13359">
    <property type="entry name" value="DDE_Tnp_4"/>
    <property type="match status" value="1"/>
</dbReference>
<dbReference type="EMBL" id="CARXXK010001044">
    <property type="protein sequence ID" value="CAI6372569.1"/>
    <property type="molecule type" value="Genomic_DNA"/>
</dbReference>
<keyword evidence="4" id="KW-0540">Nuclease</keyword>
<dbReference type="Proteomes" id="UP001160148">
    <property type="component" value="Unassembled WGS sequence"/>
</dbReference>
<keyword evidence="7" id="KW-0539">Nucleus</keyword>
<evidence type="ECO:0000256" key="2">
    <source>
        <dbReference type="ARBA" id="ARBA00004123"/>
    </source>
</evidence>
<evidence type="ECO:0000256" key="1">
    <source>
        <dbReference type="ARBA" id="ARBA00001968"/>
    </source>
</evidence>
<evidence type="ECO:0000256" key="7">
    <source>
        <dbReference type="ARBA" id="ARBA00023242"/>
    </source>
</evidence>
<proteinExistence type="inferred from homology"/>
<dbReference type="GO" id="GO:0005634">
    <property type="term" value="C:nucleus"/>
    <property type="evidence" value="ECO:0007669"/>
    <property type="project" value="UniProtKB-SubCell"/>
</dbReference>
<keyword evidence="10" id="KW-1185">Reference proteome</keyword>
<dbReference type="GO" id="GO:0016787">
    <property type="term" value="F:hydrolase activity"/>
    <property type="evidence" value="ECO:0007669"/>
    <property type="project" value="UniProtKB-KW"/>
</dbReference>
<dbReference type="InterPro" id="IPR027806">
    <property type="entry name" value="HARBI1_dom"/>
</dbReference>
<evidence type="ECO:0000256" key="5">
    <source>
        <dbReference type="ARBA" id="ARBA00022723"/>
    </source>
</evidence>
<evidence type="ECO:0000256" key="6">
    <source>
        <dbReference type="ARBA" id="ARBA00022801"/>
    </source>
</evidence>
<dbReference type="GO" id="GO:0046872">
    <property type="term" value="F:metal ion binding"/>
    <property type="evidence" value="ECO:0007669"/>
    <property type="project" value="UniProtKB-KW"/>
</dbReference>
<accession>A0AAV0XVB1</accession>
<evidence type="ECO:0000313" key="10">
    <source>
        <dbReference type="Proteomes" id="UP001160148"/>
    </source>
</evidence>
<evidence type="ECO:0000256" key="3">
    <source>
        <dbReference type="ARBA" id="ARBA00006958"/>
    </source>
</evidence>
<dbReference type="AlphaFoldDB" id="A0AAV0XVB1"/>
<reference evidence="9 10" key="1">
    <citation type="submission" date="2023-01" db="EMBL/GenBank/DDBJ databases">
        <authorList>
            <person name="Whitehead M."/>
        </authorList>
    </citation>
    <scope>NUCLEOTIDE SEQUENCE [LARGE SCALE GENOMIC DNA]</scope>
</reference>
<comment type="cofactor">
    <cofactor evidence="1">
        <name>a divalent metal cation</name>
        <dbReference type="ChEBI" id="CHEBI:60240"/>
    </cofactor>
</comment>
<protein>
    <recommendedName>
        <fullName evidence="8">DDE Tnp4 domain-containing protein</fullName>
    </recommendedName>
</protein>
<feature type="domain" description="DDE Tnp4" evidence="8">
    <location>
        <begin position="145"/>
        <end position="272"/>
    </location>
</feature>
<comment type="caution">
    <text evidence="9">The sequence shown here is derived from an EMBL/GenBank/DDBJ whole genome shotgun (WGS) entry which is preliminary data.</text>
</comment>
<sequence>MDEPKIIALMEYLSSSDSEEDIEIIEHILSKKKNIIPKINNYITDVVHAYTDPQFKGSFRMESDPTITSENHILSFIWFSANKCSLRDVSERFGIGLTTQFRINNRVMDFLVSISSKFINFNEGSVGLSQEFQKVSGMPGVIGCIDGSSIPIRTPAHKIKSTYTNRHDIPSITLQAICDYKKRFIDVFTGAPGKIHDARVFALSDISKELPSMCGTKYHIIGDGAYSIREWLLVPYKNYGNFTESQIIFNKTFCATRVLIENTFDKITKFIISCCVLHNMCINMNDEIELDNEIGPSTDPENDFIDSDFNQRKNGESKRDAIKNSLQYF</sequence>
<gene>
    <name evidence="9" type="ORF">MEUPH1_LOCUS26423</name>
</gene>
<comment type="similarity">
    <text evidence="3">Belongs to the HARBI1 family.</text>
</comment>
<dbReference type="PANTHER" id="PTHR22930">
    <property type="match status" value="1"/>
</dbReference>
<evidence type="ECO:0000313" key="9">
    <source>
        <dbReference type="EMBL" id="CAI6372569.1"/>
    </source>
</evidence>
<comment type="subcellular location">
    <subcellularLocation>
        <location evidence="2">Nucleus</location>
    </subcellularLocation>
</comment>
<keyword evidence="5" id="KW-0479">Metal-binding</keyword>